<feature type="domain" description="Type II secretion system protein GspF" evidence="7">
    <location>
        <begin position="154"/>
        <end position="281"/>
    </location>
</feature>
<evidence type="ECO:0000313" key="8">
    <source>
        <dbReference type="EMBL" id="KGK11819.1"/>
    </source>
</evidence>
<dbReference type="Pfam" id="PF00482">
    <property type="entry name" value="T2SSF"/>
    <property type="match status" value="1"/>
</dbReference>
<feature type="transmembrane region" description="Helical" evidence="6">
    <location>
        <begin position="88"/>
        <end position="111"/>
    </location>
</feature>
<dbReference type="PANTHER" id="PTHR35007">
    <property type="entry name" value="INTEGRAL MEMBRANE PROTEIN-RELATED"/>
    <property type="match status" value="1"/>
</dbReference>
<feature type="transmembrane region" description="Helical" evidence="6">
    <location>
        <begin position="6"/>
        <end position="26"/>
    </location>
</feature>
<dbReference type="GO" id="GO:0005886">
    <property type="term" value="C:plasma membrane"/>
    <property type="evidence" value="ECO:0007669"/>
    <property type="project" value="UniProtKB-SubCell"/>
</dbReference>
<protein>
    <submittedName>
        <fullName evidence="8">Pilus assembly protein TadC</fullName>
    </submittedName>
</protein>
<keyword evidence="5 6" id="KW-0472">Membrane</keyword>
<evidence type="ECO:0000256" key="2">
    <source>
        <dbReference type="ARBA" id="ARBA00022475"/>
    </source>
</evidence>
<dbReference type="eggNOG" id="COG2064">
    <property type="taxonomic scope" value="Bacteria"/>
</dbReference>
<evidence type="ECO:0000256" key="5">
    <source>
        <dbReference type="ARBA" id="ARBA00023136"/>
    </source>
</evidence>
<dbReference type="PANTHER" id="PTHR35007:SF2">
    <property type="entry name" value="PILUS ASSEMBLE PROTEIN"/>
    <property type="match status" value="1"/>
</dbReference>
<evidence type="ECO:0000256" key="3">
    <source>
        <dbReference type="ARBA" id="ARBA00022692"/>
    </source>
</evidence>
<feature type="transmembrane region" description="Helical" evidence="6">
    <location>
        <begin position="117"/>
        <end position="135"/>
    </location>
</feature>
<keyword evidence="2" id="KW-1003">Cell membrane</keyword>
<keyword evidence="3 6" id="KW-0812">Transmembrane</keyword>
<dbReference type="RefSeq" id="WP_039427393.1">
    <property type="nucleotide sequence ID" value="NZ_CP061844.1"/>
</dbReference>
<dbReference type="InterPro" id="IPR018076">
    <property type="entry name" value="T2SS_GspF_dom"/>
</dbReference>
<evidence type="ECO:0000313" key="9">
    <source>
        <dbReference type="Proteomes" id="UP000029994"/>
    </source>
</evidence>
<comment type="subcellular location">
    <subcellularLocation>
        <location evidence="1">Cell membrane</location>
        <topology evidence="1">Multi-pass membrane protein</topology>
    </subcellularLocation>
</comment>
<feature type="transmembrane region" description="Helical" evidence="6">
    <location>
        <begin position="266"/>
        <end position="286"/>
    </location>
</feature>
<dbReference type="AlphaFoldDB" id="A0A099LVW0"/>
<keyword evidence="4 6" id="KW-1133">Transmembrane helix</keyword>
<name>A0A099LVW0_9VIBR</name>
<evidence type="ECO:0000259" key="7">
    <source>
        <dbReference type="Pfam" id="PF00482"/>
    </source>
</evidence>
<reference evidence="8 9" key="1">
    <citation type="submission" date="2014-04" db="EMBL/GenBank/DDBJ databases">
        <title>Genome sequencing of Vibrio navarrensis strains.</title>
        <authorList>
            <person name="Gladney L.M."/>
            <person name="Katz L.S."/>
            <person name="Marino-Ramirez L."/>
            <person name="Jordan I.K."/>
        </authorList>
    </citation>
    <scope>NUCLEOTIDE SEQUENCE [LARGE SCALE GENOMIC DNA]</scope>
    <source>
        <strain evidence="8 9">ATCC 51183</strain>
    </source>
</reference>
<dbReference type="GeneID" id="43683711"/>
<sequence>MNFSLPLLLFAVVALGISVALAFFALKMWDETRAELSVRKIIGSTKEQQKRTDFLLLIVKRFSFNKEETKKKLVAAGIYSDFIAQTYYLFKIGPLFITVVGCIAAYSVQAIGINEVVLIGAVALILFVAGPDMFISSRANSITRHVSSRLPFLLDLMNVCVHTGMTIEASLEYLAKELQTVDKYLAHTVNATVQRSKVVGIEKALEEFQQLVPSSEAQSFVMTLVQSLKFGSSVGQVLATLATDIRQLNMMELEEKIGKLGAKMSIPMIVFIMVPIIILIIAPGIMRMLMNG</sequence>
<evidence type="ECO:0000256" key="1">
    <source>
        <dbReference type="ARBA" id="ARBA00004651"/>
    </source>
</evidence>
<evidence type="ECO:0000256" key="4">
    <source>
        <dbReference type="ARBA" id="ARBA00022989"/>
    </source>
</evidence>
<comment type="caution">
    <text evidence="8">The sequence shown here is derived from an EMBL/GenBank/DDBJ whole genome shotgun (WGS) entry which is preliminary data.</text>
</comment>
<accession>A0A099LVW0</accession>
<gene>
    <name evidence="8" type="ORF">EA26_11080</name>
</gene>
<evidence type="ECO:0000256" key="6">
    <source>
        <dbReference type="SAM" id="Phobius"/>
    </source>
</evidence>
<dbReference type="EMBL" id="JMCG01000001">
    <property type="protein sequence ID" value="KGK11819.1"/>
    <property type="molecule type" value="Genomic_DNA"/>
</dbReference>
<keyword evidence="9" id="KW-1185">Reference proteome</keyword>
<dbReference type="STRING" id="29495.EA26_11080"/>
<organism evidence="8 9">
    <name type="scientific">Vibrio navarrensis</name>
    <dbReference type="NCBI Taxonomy" id="29495"/>
    <lineage>
        <taxon>Bacteria</taxon>
        <taxon>Pseudomonadati</taxon>
        <taxon>Pseudomonadota</taxon>
        <taxon>Gammaproteobacteria</taxon>
        <taxon>Vibrionales</taxon>
        <taxon>Vibrionaceae</taxon>
        <taxon>Vibrio</taxon>
    </lineage>
</organism>
<dbReference type="Proteomes" id="UP000029994">
    <property type="component" value="Unassembled WGS sequence"/>
</dbReference>
<proteinExistence type="predicted"/>